<proteinExistence type="predicted"/>
<evidence type="ECO:0000256" key="1">
    <source>
        <dbReference type="ARBA" id="ARBA00004395"/>
    </source>
</evidence>
<comment type="caution">
    <text evidence="8">The sequence shown here is derived from an EMBL/GenBank/DDBJ whole genome shotgun (WGS) entry which is preliminary data.</text>
</comment>
<evidence type="ECO:0000256" key="2">
    <source>
        <dbReference type="ARBA" id="ARBA00020974"/>
    </source>
</evidence>
<dbReference type="EMBL" id="RSCD01000005">
    <property type="protein sequence ID" value="RSH92857.1"/>
    <property type="molecule type" value="Genomic_DNA"/>
</dbReference>
<dbReference type="OrthoDB" id="18786at2759"/>
<gene>
    <name evidence="8" type="ORF">EHS25_008303</name>
</gene>
<evidence type="ECO:0000259" key="6">
    <source>
        <dbReference type="Pfam" id="PF10392"/>
    </source>
</evidence>
<dbReference type="GO" id="GO:0000139">
    <property type="term" value="C:Golgi membrane"/>
    <property type="evidence" value="ECO:0007669"/>
    <property type="project" value="UniProtKB-SubCell"/>
</dbReference>
<keyword evidence="9" id="KW-1185">Reference proteome</keyword>
<evidence type="ECO:0000256" key="5">
    <source>
        <dbReference type="SAM" id="MobiDB-lite"/>
    </source>
</evidence>
<evidence type="ECO:0000259" key="7">
    <source>
        <dbReference type="Pfam" id="PF20649"/>
    </source>
</evidence>
<dbReference type="GO" id="GO:0006891">
    <property type="term" value="P:intra-Golgi vesicle-mediated transport"/>
    <property type="evidence" value="ECO:0007669"/>
    <property type="project" value="InterPro"/>
</dbReference>
<feature type="compositionally biased region" description="Basic residues" evidence="5">
    <location>
        <begin position="22"/>
        <end position="35"/>
    </location>
</feature>
<keyword evidence="3" id="KW-0333">Golgi apparatus</keyword>
<dbReference type="PANTHER" id="PTHR13228">
    <property type="entry name" value="CONSERVED OLIGOMERIC GOLGI COMPLEX COMPONENT 5"/>
    <property type="match status" value="1"/>
</dbReference>
<feature type="domain" description="Conserved oligomeric Golgi complex subunit 5 helical" evidence="7">
    <location>
        <begin position="262"/>
        <end position="474"/>
    </location>
</feature>
<organism evidence="8 9">
    <name type="scientific">Saitozyma podzolica</name>
    <dbReference type="NCBI Taxonomy" id="1890683"/>
    <lineage>
        <taxon>Eukaryota</taxon>
        <taxon>Fungi</taxon>
        <taxon>Dikarya</taxon>
        <taxon>Basidiomycota</taxon>
        <taxon>Agaricomycotina</taxon>
        <taxon>Tremellomycetes</taxon>
        <taxon>Tremellales</taxon>
        <taxon>Trimorphomycetaceae</taxon>
        <taxon>Saitozyma</taxon>
    </lineage>
</organism>
<dbReference type="PANTHER" id="PTHR13228:SF3">
    <property type="entry name" value="CONSERVED OLIGOMERIC GOLGI COMPLEX SUBUNIT 5"/>
    <property type="match status" value="1"/>
</dbReference>
<evidence type="ECO:0000256" key="4">
    <source>
        <dbReference type="ARBA" id="ARBA00023136"/>
    </source>
</evidence>
<dbReference type="GO" id="GO:0017119">
    <property type="term" value="C:Golgi transport complex"/>
    <property type="evidence" value="ECO:0007669"/>
    <property type="project" value="InterPro"/>
</dbReference>
<dbReference type="Pfam" id="PF10392">
    <property type="entry name" value="COG5_N"/>
    <property type="match status" value="1"/>
</dbReference>
<evidence type="ECO:0000313" key="8">
    <source>
        <dbReference type="EMBL" id="RSH92857.1"/>
    </source>
</evidence>
<dbReference type="Proteomes" id="UP000279259">
    <property type="component" value="Unassembled WGS sequence"/>
</dbReference>
<protein>
    <recommendedName>
        <fullName evidence="2">Conserved oligomeric Golgi complex subunit 5</fullName>
    </recommendedName>
</protein>
<comment type="subcellular location">
    <subcellularLocation>
        <location evidence="1">Golgi apparatus membrane</location>
        <topology evidence="1">Peripheral membrane protein</topology>
    </subcellularLocation>
</comment>
<feature type="region of interest" description="Disordered" evidence="5">
    <location>
        <begin position="1"/>
        <end position="35"/>
    </location>
</feature>
<dbReference type="InterPro" id="IPR019465">
    <property type="entry name" value="Cog5"/>
</dbReference>
<evidence type="ECO:0000256" key="3">
    <source>
        <dbReference type="ARBA" id="ARBA00023034"/>
    </source>
</evidence>
<dbReference type="STRING" id="1890683.A0A427YP59"/>
<evidence type="ECO:0000313" key="9">
    <source>
        <dbReference type="Proteomes" id="UP000279259"/>
    </source>
</evidence>
<dbReference type="InterPro" id="IPR048485">
    <property type="entry name" value="COG5_helical"/>
</dbReference>
<dbReference type="InterPro" id="IPR049176">
    <property type="entry name" value="COG5_N"/>
</dbReference>
<dbReference type="AlphaFoldDB" id="A0A427YP59"/>
<dbReference type="Pfam" id="PF20649">
    <property type="entry name" value="COG5_C"/>
    <property type="match status" value="1"/>
</dbReference>
<accession>A0A427YP59</accession>
<name>A0A427YP59_9TREE</name>
<reference evidence="8 9" key="1">
    <citation type="submission" date="2018-11" db="EMBL/GenBank/DDBJ databases">
        <title>Genome sequence of Saitozyma podzolica DSM 27192.</title>
        <authorList>
            <person name="Aliyu H."/>
            <person name="Gorte O."/>
            <person name="Ochsenreither K."/>
        </authorList>
    </citation>
    <scope>NUCLEOTIDE SEQUENCE [LARGE SCALE GENOMIC DNA]</scope>
    <source>
        <strain evidence="8 9">DSM 27192</strain>
    </source>
</reference>
<feature type="domain" description="Conserved oligomeric Golgi complex subunit 5 N-terminal" evidence="6">
    <location>
        <begin position="52"/>
        <end position="204"/>
    </location>
</feature>
<sequence length="896" mass="99368">MPDHYIGKPYGRRGDSGSLPSRRPRRQAGGRKRHCLDHESRLLANPSPDHQPFLSDRFDVHGYANAVLAGRAYRPDDEPDTDAKAAGKGVRAVGDDKGEKGDVGVELAKLNYGIEDVTKQLRQEIATSYPLLLSHLTTSLALSSHLAPIRSSLDSLSTSLDRLQTKIHTPYEQLSLLVRRLNLLAQASDLTRRAARFVLVCRRLEGQMARMKGAAADKAGEGEKERELAKAALSVAELDALLKTSDLAVEGQESAESPQLPLQSLEFVQAYVPVVDKAKDTIIQEMESMVFKGLTDLNQPLLSSSLQTAHNLRLLPDLVSNLLADLNDAVVLRITKAFDPAAIGREVAGKEGASHSAVKFTSRARHPTEPTSSNQKEWVAVLWSRLERVIDDVANCCTKVYTLEKVLRLKKDGPATFLDEVMKTLDDKPSFSFWTTLAKAFETQTKEAARSSSWMQQALSTGYPRLLRLFHDFFAKIAVHTDTVYTRDHQSPEAVLVLRSVSTFETLYLTRSTSRMNEAVSSAVSSYLSARGNPPGPGDGVTIARTITNELDSARFDPLLVRTVARNASRVLDGLLAKVDGMLVRDFTATSLIGPNATPAQVVNSQLVGCLYHCWYNLQFVQTEFPNKVWETLEPSIISLQTSYKRIPDALDVALRREFASIISRIHRVDFSKPMDPMAMGSGGGSPYMQDLIDKIAFVRSEILGRMSLGELMREWVVTLSKYLIRTFLLHASIARPMGESGKLKLTGDMTEIEMGIASLLTTGQVQGARGTMKVERIGDEYLALRAFRTLLFANNISSLANPVETVHLPSLIVLHHIIVLSPLRLPHEVHGWSEQEYFLWVQKHEHEEEQLALLEKAVNDQLVGEADKGEEAYVKLIREVLEHARQHQEVSPGVQ</sequence>
<keyword evidence="4" id="KW-0472">Membrane</keyword>